<protein>
    <submittedName>
        <fullName evidence="4">Ig domain protein group 2 domain protein</fullName>
    </submittedName>
</protein>
<feature type="chain" id="PRO_5003128370" evidence="2">
    <location>
        <begin position="30"/>
        <end position="448"/>
    </location>
</feature>
<dbReference type="Proteomes" id="UP000002730">
    <property type="component" value="Chromosome"/>
</dbReference>
<dbReference type="HOGENOM" id="CLU_610730_0_0_9"/>
<proteinExistence type="predicted"/>
<gene>
    <name evidence="4" type="ordered locus">Clocel_0981</name>
</gene>
<dbReference type="Gene3D" id="2.60.40.1080">
    <property type="match status" value="2"/>
</dbReference>
<dbReference type="SMART" id="SM00635">
    <property type="entry name" value="BID_2"/>
    <property type="match status" value="2"/>
</dbReference>
<feature type="signal peptide" evidence="2">
    <location>
        <begin position="1"/>
        <end position="29"/>
    </location>
</feature>
<dbReference type="SUPFAM" id="SSF49373">
    <property type="entry name" value="Invasin/intimin cell-adhesion fragments"/>
    <property type="match status" value="2"/>
</dbReference>
<dbReference type="Pfam" id="PF00754">
    <property type="entry name" value="F5_F8_type_C"/>
    <property type="match status" value="1"/>
</dbReference>
<dbReference type="AlphaFoldDB" id="D9STD1"/>
<dbReference type="InterPro" id="IPR000421">
    <property type="entry name" value="FA58C"/>
</dbReference>
<dbReference type="EMBL" id="CP002160">
    <property type="protein sequence ID" value="ADL50747.1"/>
    <property type="molecule type" value="Genomic_DNA"/>
</dbReference>
<evidence type="ECO:0000313" key="5">
    <source>
        <dbReference type="Proteomes" id="UP000002730"/>
    </source>
</evidence>
<dbReference type="eggNOG" id="COG5492">
    <property type="taxonomic scope" value="Bacteria"/>
</dbReference>
<evidence type="ECO:0000259" key="3">
    <source>
        <dbReference type="PROSITE" id="PS50022"/>
    </source>
</evidence>
<dbReference type="InterPro" id="IPR008964">
    <property type="entry name" value="Invasin/intimin_cell_adhesion"/>
</dbReference>
<dbReference type="CAZy" id="CBM32">
    <property type="family name" value="Carbohydrate-Binding Module Family 32"/>
</dbReference>
<evidence type="ECO:0000256" key="1">
    <source>
        <dbReference type="ARBA" id="ARBA00023295"/>
    </source>
</evidence>
<dbReference type="KEGG" id="ccb:Clocel_0981"/>
<dbReference type="SUPFAM" id="SSF49785">
    <property type="entry name" value="Galactose-binding domain-like"/>
    <property type="match status" value="1"/>
</dbReference>
<name>D9STD1_CLOC7</name>
<sequence length="448" mass="48862">MKSKKINKLAIALIMFLGMFLGTYTNAMAEGTTGTTTYSENLIPKMNGYTTDGVTVSSSSDWSVDYIAWKAFNRNLDIPYEGINGNCWATVSGSVAGWLKVDFGVGNEKKVNKYTIKSRTAPDNNSSPKSWTFEGSNDNENWTVIDSRIDQLDWDDSIGEKREFTFSNNTKYRYYRINITANDGQVHSSIDELEMMEAISVSNVTLNKTVDTLNIGDKEQLFASVEPYNAANKNLLWKSDNPAVATVDSTGNVTAVAVGTAKITATTEDGSNLTTSCTVTVKQPIILISGIALNNKTLDLISGQSATLLATVTPDNATNKKVIWTSSNPSVATVDSTGKITAVASGTATITATTIDGTNLSDSCAVNVKADTSNDVLLTIYLTNGNKKSYAITDEKLDDFLNWYNDRAAGIGKVYYGFEMPPVSSEFKRRVEYVMFSMISDFVVDEYK</sequence>
<keyword evidence="1" id="KW-0326">Glycosidase</keyword>
<feature type="domain" description="F5/8 type C" evidence="3">
    <location>
        <begin position="37"/>
        <end position="198"/>
    </location>
</feature>
<dbReference type="eggNOG" id="COG4733">
    <property type="taxonomic scope" value="Bacteria"/>
</dbReference>
<dbReference type="Gene3D" id="2.60.120.260">
    <property type="entry name" value="Galactose-binding domain-like"/>
    <property type="match status" value="1"/>
</dbReference>
<dbReference type="InterPro" id="IPR003343">
    <property type="entry name" value="Big_2"/>
</dbReference>
<dbReference type="PROSITE" id="PS50022">
    <property type="entry name" value="FA58C_3"/>
    <property type="match status" value="1"/>
</dbReference>
<organism evidence="4 5">
    <name type="scientific">Clostridium cellulovorans (strain ATCC 35296 / DSM 3052 / OCM 3 / 743B)</name>
    <dbReference type="NCBI Taxonomy" id="573061"/>
    <lineage>
        <taxon>Bacteria</taxon>
        <taxon>Bacillati</taxon>
        <taxon>Bacillota</taxon>
        <taxon>Clostridia</taxon>
        <taxon>Eubacteriales</taxon>
        <taxon>Clostridiaceae</taxon>
        <taxon>Clostridium</taxon>
    </lineage>
</organism>
<dbReference type="RefSeq" id="WP_010076406.1">
    <property type="nucleotide sequence ID" value="NC_014393.1"/>
</dbReference>
<dbReference type="OrthoDB" id="1890305at2"/>
<accession>D9STD1</accession>
<dbReference type="InterPro" id="IPR008979">
    <property type="entry name" value="Galactose-bd-like_sf"/>
</dbReference>
<reference evidence="4 5" key="1">
    <citation type="submission" date="2010-08" db="EMBL/GenBank/DDBJ databases">
        <title>Complete sequence of Clostridium cellulovorans 743B.</title>
        <authorList>
            <consortium name="US DOE Joint Genome Institute"/>
            <person name="Lucas S."/>
            <person name="Copeland A."/>
            <person name="Lapidus A."/>
            <person name="Cheng J.-F."/>
            <person name="Bruce D."/>
            <person name="Goodwin L."/>
            <person name="Pitluck S."/>
            <person name="Chertkov O."/>
            <person name="Detter J.C."/>
            <person name="Han C."/>
            <person name="Tapia R."/>
            <person name="Land M."/>
            <person name="Hauser L."/>
            <person name="Chang Y.-J."/>
            <person name="Jeffries C."/>
            <person name="Kyrpides N."/>
            <person name="Ivanova N."/>
            <person name="Mikhailova N."/>
            <person name="Hemme C.L."/>
            <person name="Woyke T."/>
        </authorList>
    </citation>
    <scope>NUCLEOTIDE SEQUENCE [LARGE SCALE GENOMIC DNA]</scope>
    <source>
        <strain evidence="5">ATCC 35296 / DSM 3052 / OCM 3 / 743B</strain>
    </source>
</reference>
<dbReference type="GO" id="GO:0016798">
    <property type="term" value="F:hydrolase activity, acting on glycosyl bonds"/>
    <property type="evidence" value="ECO:0007669"/>
    <property type="project" value="UniProtKB-KW"/>
</dbReference>
<keyword evidence="1" id="KW-0378">Hydrolase</keyword>
<evidence type="ECO:0000313" key="4">
    <source>
        <dbReference type="EMBL" id="ADL50747.1"/>
    </source>
</evidence>
<keyword evidence="2" id="KW-0732">Signal</keyword>
<dbReference type="Pfam" id="PF02368">
    <property type="entry name" value="Big_2"/>
    <property type="match status" value="2"/>
</dbReference>
<keyword evidence="5" id="KW-1185">Reference proteome</keyword>
<evidence type="ECO:0000256" key="2">
    <source>
        <dbReference type="SAM" id="SignalP"/>
    </source>
</evidence>